<dbReference type="EMBL" id="LOMK01000001">
    <property type="protein sequence ID" value="KYN25399.1"/>
    <property type="molecule type" value="Genomic_DNA"/>
</dbReference>
<name>A0A151JHX4_9VIBR</name>
<evidence type="ECO:0000313" key="2">
    <source>
        <dbReference type="Proteomes" id="UP000075349"/>
    </source>
</evidence>
<dbReference type="Proteomes" id="UP000075349">
    <property type="component" value="Unassembled WGS sequence"/>
</dbReference>
<dbReference type="AlphaFoldDB" id="A0A151JHX4"/>
<comment type="caution">
    <text evidence="1">The sequence shown here is derived from an EMBL/GenBank/DDBJ whole genome shotgun (WGS) entry which is preliminary data.</text>
</comment>
<sequence>MSWYLPIEEQRKLLARYVECASGRTHELLLICLNAFPHPISHAQLMAELGIKNQKTFISLMRNANLLVEISRTGSGAHDYYYLLGGYEFKQSLISRWIGNKMGAEPK</sequence>
<gene>
    <name evidence="1" type="ORF">AUQ44_07350</name>
</gene>
<evidence type="ECO:0000313" key="1">
    <source>
        <dbReference type="EMBL" id="KYN25399.1"/>
    </source>
</evidence>
<evidence type="ECO:0008006" key="3">
    <source>
        <dbReference type="Google" id="ProtNLM"/>
    </source>
</evidence>
<proteinExistence type="predicted"/>
<accession>A0A151JHX4</accession>
<reference evidence="2" key="1">
    <citation type="submission" date="2015-12" db="EMBL/GenBank/DDBJ databases">
        <authorList>
            <person name="Tarr C.L."/>
            <person name="Gladney L.M."/>
        </authorList>
    </citation>
    <scope>NUCLEOTIDE SEQUENCE [LARGE SCALE GENOMIC DNA]</scope>
    <source>
        <strain evidence="2">2756-81</strain>
    </source>
</reference>
<protein>
    <recommendedName>
        <fullName evidence="3">MarR family transcriptional regulator</fullName>
    </recommendedName>
</protein>
<organism evidence="1 2">
    <name type="scientific">Vibrio cidicii</name>
    <dbReference type="NCBI Taxonomy" id="1763883"/>
    <lineage>
        <taxon>Bacteria</taxon>
        <taxon>Pseudomonadati</taxon>
        <taxon>Pseudomonadota</taxon>
        <taxon>Gammaproteobacteria</taxon>
        <taxon>Vibrionales</taxon>
        <taxon>Vibrionaceae</taxon>
        <taxon>Vibrio</taxon>
    </lineage>
</organism>